<evidence type="ECO:0000313" key="9">
    <source>
        <dbReference type="Proteomes" id="UP000245380"/>
    </source>
</evidence>
<organism evidence="8 9">
    <name type="scientific">Sulfoacidibacillus thermotolerans</name>
    <name type="common">Acidibacillus sulfuroxidans</name>
    <dbReference type="NCBI Taxonomy" id="1765684"/>
    <lineage>
        <taxon>Bacteria</taxon>
        <taxon>Bacillati</taxon>
        <taxon>Bacillota</taxon>
        <taxon>Bacilli</taxon>
        <taxon>Bacillales</taxon>
        <taxon>Alicyclobacillaceae</taxon>
        <taxon>Sulfoacidibacillus</taxon>
    </lineage>
</organism>
<feature type="transmembrane region" description="Helical" evidence="7">
    <location>
        <begin position="106"/>
        <end position="127"/>
    </location>
</feature>
<dbReference type="EMBL" id="MPDK01000029">
    <property type="protein sequence ID" value="PWI56699.1"/>
    <property type="molecule type" value="Genomic_DNA"/>
</dbReference>
<dbReference type="PANTHER" id="PTHR30477:SF13">
    <property type="entry name" value="IRON TRANSPORT SYSTEM MEMBRANE PROTEIN HI_0360-RELATED"/>
    <property type="match status" value="1"/>
</dbReference>
<keyword evidence="5 7" id="KW-0472">Membrane</keyword>
<reference evidence="8 9" key="1">
    <citation type="submission" date="2016-11" db="EMBL/GenBank/DDBJ databases">
        <title>Comparative genomics of Acidibacillus ferroxidans species.</title>
        <authorList>
            <person name="Oliveira G."/>
            <person name="Nunes G."/>
            <person name="Oliveira R."/>
            <person name="Araujo F."/>
            <person name="Salim A."/>
            <person name="Scholte L."/>
            <person name="Morais D."/>
            <person name="Nancucheo I."/>
            <person name="Johnson D.B."/>
            <person name="Grail B."/>
            <person name="Bittencourt J."/>
            <person name="Valadares R."/>
        </authorList>
    </citation>
    <scope>NUCLEOTIDE SEQUENCE [LARGE SCALE GENOMIC DNA]</scope>
    <source>
        <strain evidence="8 9">Y002</strain>
    </source>
</reference>
<keyword evidence="4 7" id="KW-1133">Transmembrane helix</keyword>
<comment type="similarity">
    <text evidence="2 6">Belongs to the ABC-3 integral membrane protein family.</text>
</comment>
<proteinExistence type="inferred from homology"/>
<dbReference type="SUPFAM" id="SSF81345">
    <property type="entry name" value="ABC transporter involved in vitamin B12 uptake, BtuC"/>
    <property type="match status" value="1"/>
</dbReference>
<dbReference type="GO" id="GO:0055085">
    <property type="term" value="P:transmembrane transport"/>
    <property type="evidence" value="ECO:0007669"/>
    <property type="project" value="InterPro"/>
</dbReference>
<evidence type="ECO:0008006" key="10">
    <source>
        <dbReference type="Google" id="ProtNLM"/>
    </source>
</evidence>
<keyword evidence="6" id="KW-0813">Transport</keyword>
<keyword evidence="3 6" id="KW-0812">Transmembrane</keyword>
<dbReference type="InterPro" id="IPR037294">
    <property type="entry name" value="ABC_BtuC-like"/>
</dbReference>
<feature type="transmembrane region" description="Helical" evidence="7">
    <location>
        <begin position="139"/>
        <end position="170"/>
    </location>
</feature>
<evidence type="ECO:0000256" key="4">
    <source>
        <dbReference type="ARBA" id="ARBA00022989"/>
    </source>
</evidence>
<evidence type="ECO:0000256" key="2">
    <source>
        <dbReference type="ARBA" id="ARBA00008034"/>
    </source>
</evidence>
<dbReference type="Gene3D" id="1.10.3470.10">
    <property type="entry name" value="ABC transporter involved in vitamin B12 uptake, BtuC"/>
    <property type="match status" value="1"/>
</dbReference>
<dbReference type="InterPro" id="IPR001626">
    <property type="entry name" value="ABC_TroCD"/>
</dbReference>
<dbReference type="GO" id="GO:0010043">
    <property type="term" value="P:response to zinc ion"/>
    <property type="evidence" value="ECO:0007669"/>
    <property type="project" value="TreeGrafter"/>
</dbReference>
<dbReference type="GO" id="GO:0043190">
    <property type="term" value="C:ATP-binding cassette (ABC) transporter complex"/>
    <property type="evidence" value="ECO:0007669"/>
    <property type="project" value="InterPro"/>
</dbReference>
<feature type="transmembrane region" description="Helical" evidence="7">
    <location>
        <begin position="270"/>
        <end position="290"/>
    </location>
</feature>
<dbReference type="Proteomes" id="UP000245380">
    <property type="component" value="Unassembled WGS sequence"/>
</dbReference>
<accession>A0A2U3D604</accession>
<feature type="transmembrane region" description="Helical" evidence="7">
    <location>
        <begin position="209"/>
        <end position="231"/>
    </location>
</feature>
<dbReference type="PANTHER" id="PTHR30477">
    <property type="entry name" value="ABC-TRANSPORTER METAL-BINDING PROTEIN"/>
    <property type="match status" value="1"/>
</dbReference>
<evidence type="ECO:0000256" key="5">
    <source>
        <dbReference type="ARBA" id="ARBA00023136"/>
    </source>
</evidence>
<gene>
    <name evidence="8" type="ORF">BM613_12295</name>
</gene>
<feature type="transmembrane region" description="Helical" evidence="7">
    <location>
        <begin position="71"/>
        <end position="94"/>
    </location>
</feature>
<name>A0A2U3D604_SULT2</name>
<evidence type="ECO:0000256" key="1">
    <source>
        <dbReference type="ARBA" id="ARBA00004141"/>
    </source>
</evidence>
<feature type="transmembrane region" description="Helical" evidence="7">
    <location>
        <begin position="182"/>
        <end position="203"/>
    </location>
</feature>
<comment type="caution">
    <text evidence="8">The sequence shown here is derived from an EMBL/GenBank/DDBJ whole genome shotgun (WGS) entry which is preliminary data.</text>
</comment>
<comment type="subcellular location">
    <subcellularLocation>
        <location evidence="6">Cell membrane</location>
        <topology evidence="6">Multi-pass membrane protein</topology>
    </subcellularLocation>
    <subcellularLocation>
        <location evidence="1">Membrane</location>
        <topology evidence="1">Multi-pass membrane protein</topology>
    </subcellularLocation>
</comment>
<dbReference type="Pfam" id="PF00950">
    <property type="entry name" value="ABC-3"/>
    <property type="match status" value="1"/>
</dbReference>
<evidence type="ECO:0000313" key="8">
    <source>
        <dbReference type="EMBL" id="PWI56699.1"/>
    </source>
</evidence>
<evidence type="ECO:0000256" key="6">
    <source>
        <dbReference type="RuleBase" id="RU003943"/>
    </source>
</evidence>
<feature type="transmembrane region" description="Helical" evidence="7">
    <location>
        <begin position="31"/>
        <end position="51"/>
    </location>
</feature>
<protein>
    <recommendedName>
        <fullName evidence="10">Cation ABC transporter permease</fullName>
    </recommendedName>
</protein>
<evidence type="ECO:0000256" key="7">
    <source>
        <dbReference type="SAM" id="Phobius"/>
    </source>
</evidence>
<dbReference type="AlphaFoldDB" id="A0A2U3D604"/>
<sequence length="296" mass="31471">MNAAWRHNVITKFLNFLLAPGLFQSPQVAHALILGSVVAITSAIVGVFAVIRGQAFAGHALADFGATGASGAFLLGINTLWGFIGMGLLGGLGMDMLGRTPRERDVTTGITLSFMLGLGSLFLYYVTTKTTATGAPMTIFFGSIFLVNPSIVSIVIILELVTLLLLVILYRPLLLSSINPDLAYTRGVPLRTVSLLFMSALVLTVEQSALVTGALLSTVLLIGPAAIAIRLTKRLGTTLLLSVFVGLVTMWLSIVLAYDSAQLPPVGRGWPVSFFVVSIILLFYSVIYSFTTKGSK</sequence>
<keyword evidence="9" id="KW-1185">Reference proteome</keyword>
<feature type="transmembrane region" description="Helical" evidence="7">
    <location>
        <begin position="238"/>
        <end position="258"/>
    </location>
</feature>
<evidence type="ECO:0000256" key="3">
    <source>
        <dbReference type="ARBA" id="ARBA00022692"/>
    </source>
</evidence>